<reference evidence="1 2" key="1">
    <citation type="journal article" date="2006" name="Science">
        <title>The genome of black cottonwood, Populus trichocarpa (Torr. &amp; Gray).</title>
        <authorList>
            <person name="Tuskan G.A."/>
            <person name="Difazio S."/>
            <person name="Jansson S."/>
            <person name="Bohlmann J."/>
            <person name="Grigoriev I."/>
            <person name="Hellsten U."/>
            <person name="Putnam N."/>
            <person name="Ralph S."/>
            <person name="Rombauts S."/>
            <person name="Salamov A."/>
            <person name="Schein J."/>
            <person name="Sterck L."/>
            <person name="Aerts A."/>
            <person name="Bhalerao R.R."/>
            <person name="Bhalerao R.P."/>
            <person name="Blaudez D."/>
            <person name="Boerjan W."/>
            <person name="Brun A."/>
            <person name="Brunner A."/>
            <person name="Busov V."/>
            <person name="Campbell M."/>
            <person name="Carlson J."/>
            <person name="Chalot M."/>
            <person name="Chapman J."/>
            <person name="Chen G.L."/>
            <person name="Cooper D."/>
            <person name="Coutinho P.M."/>
            <person name="Couturier J."/>
            <person name="Covert S."/>
            <person name="Cronk Q."/>
            <person name="Cunningham R."/>
            <person name="Davis J."/>
            <person name="Degroeve S."/>
            <person name="Dejardin A."/>
            <person name="Depamphilis C."/>
            <person name="Detter J."/>
            <person name="Dirks B."/>
            <person name="Dubchak I."/>
            <person name="Duplessis S."/>
            <person name="Ehlting J."/>
            <person name="Ellis B."/>
            <person name="Gendler K."/>
            <person name="Goodstein D."/>
            <person name="Gribskov M."/>
            <person name="Grimwood J."/>
            <person name="Groover A."/>
            <person name="Gunter L."/>
            <person name="Hamberger B."/>
            <person name="Heinze B."/>
            <person name="Helariutta Y."/>
            <person name="Henrissat B."/>
            <person name="Holligan D."/>
            <person name="Holt R."/>
            <person name="Huang W."/>
            <person name="Islam-Faridi N."/>
            <person name="Jones S."/>
            <person name="Jones-Rhoades M."/>
            <person name="Jorgensen R."/>
            <person name="Joshi C."/>
            <person name="Kangasjarvi J."/>
            <person name="Karlsson J."/>
            <person name="Kelleher C."/>
            <person name="Kirkpatrick R."/>
            <person name="Kirst M."/>
            <person name="Kohler A."/>
            <person name="Kalluri U."/>
            <person name="Larimer F."/>
            <person name="Leebens-Mack J."/>
            <person name="Leple J.C."/>
            <person name="Locascio P."/>
            <person name="Lou Y."/>
            <person name="Lucas S."/>
            <person name="Martin F."/>
            <person name="Montanini B."/>
            <person name="Napoli C."/>
            <person name="Nelson D.R."/>
            <person name="Nelson C."/>
            <person name="Nieminen K."/>
            <person name="Nilsson O."/>
            <person name="Pereda V."/>
            <person name="Peter G."/>
            <person name="Philippe R."/>
            <person name="Pilate G."/>
            <person name="Poliakov A."/>
            <person name="Razumovskaya J."/>
            <person name="Richardson P."/>
            <person name="Rinaldi C."/>
            <person name="Ritland K."/>
            <person name="Rouze P."/>
            <person name="Ryaboy D."/>
            <person name="Schmutz J."/>
            <person name="Schrader J."/>
            <person name="Segerman B."/>
            <person name="Shin H."/>
            <person name="Siddiqui A."/>
            <person name="Sterky F."/>
            <person name="Terry A."/>
            <person name="Tsai C.J."/>
            <person name="Uberbacher E."/>
            <person name="Unneberg P."/>
            <person name="Vahala J."/>
            <person name="Wall K."/>
            <person name="Wessler S."/>
            <person name="Yang G."/>
            <person name="Yin T."/>
            <person name="Douglas C."/>
            <person name="Marra M."/>
            <person name="Sandberg G."/>
            <person name="Van de Peer Y."/>
            <person name="Rokhsar D."/>
        </authorList>
    </citation>
    <scope>NUCLEOTIDE SEQUENCE [LARGE SCALE GENOMIC DNA]</scope>
    <source>
        <strain evidence="2">cv. Nisqually</strain>
    </source>
</reference>
<protein>
    <submittedName>
        <fullName evidence="1">Uncharacterized protein</fullName>
    </submittedName>
</protein>
<accession>A0ACC0THC5</accession>
<organism evidence="1 2">
    <name type="scientific">Populus trichocarpa</name>
    <name type="common">Western balsam poplar</name>
    <name type="synonym">Populus balsamifera subsp. trichocarpa</name>
    <dbReference type="NCBI Taxonomy" id="3694"/>
    <lineage>
        <taxon>Eukaryota</taxon>
        <taxon>Viridiplantae</taxon>
        <taxon>Streptophyta</taxon>
        <taxon>Embryophyta</taxon>
        <taxon>Tracheophyta</taxon>
        <taxon>Spermatophyta</taxon>
        <taxon>Magnoliopsida</taxon>
        <taxon>eudicotyledons</taxon>
        <taxon>Gunneridae</taxon>
        <taxon>Pentapetalae</taxon>
        <taxon>rosids</taxon>
        <taxon>fabids</taxon>
        <taxon>Malpighiales</taxon>
        <taxon>Salicaceae</taxon>
        <taxon>Saliceae</taxon>
        <taxon>Populus</taxon>
    </lineage>
</organism>
<evidence type="ECO:0000313" key="2">
    <source>
        <dbReference type="Proteomes" id="UP000006729"/>
    </source>
</evidence>
<dbReference type="EMBL" id="CM009290">
    <property type="protein sequence ID" value="KAI9400952.1"/>
    <property type="molecule type" value="Genomic_DNA"/>
</dbReference>
<sequence>MLAWKSGVRDPRSRFRFVVGGGGQPCENLVLKFE</sequence>
<keyword evidence="2" id="KW-1185">Reference proteome</keyword>
<proteinExistence type="predicted"/>
<dbReference type="Proteomes" id="UP000006729">
    <property type="component" value="Chromosome 1"/>
</dbReference>
<name>A0ACC0THC5_POPTR</name>
<comment type="caution">
    <text evidence="1">The sequence shown here is derived from an EMBL/GenBank/DDBJ whole genome shotgun (WGS) entry which is preliminary data.</text>
</comment>
<gene>
    <name evidence="1" type="ORF">POPTR_001G056750v4</name>
</gene>
<evidence type="ECO:0000313" key="1">
    <source>
        <dbReference type="EMBL" id="KAI9400952.1"/>
    </source>
</evidence>